<name>A0ABW5ISB8_9BACT</name>
<evidence type="ECO:0000313" key="4">
    <source>
        <dbReference type="Proteomes" id="UP001597544"/>
    </source>
</evidence>
<feature type="signal peptide" evidence="2">
    <location>
        <begin position="1"/>
        <end position="19"/>
    </location>
</feature>
<dbReference type="Proteomes" id="UP001597544">
    <property type="component" value="Unassembled WGS sequence"/>
</dbReference>
<keyword evidence="2" id="KW-0732">Signal</keyword>
<dbReference type="EMBL" id="JBHULU010000029">
    <property type="protein sequence ID" value="MFD2515991.1"/>
    <property type="molecule type" value="Genomic_DNA"/>
</dbReference>
<accession>A0ABW5ISB8</accession>
<evidence type="ECO:0008006" key="5">
    <source>
        <dbReference type="Google" id="ProtNLM"/>
    </source>
</evidence>
<protein>
    <recommendedName>
        <fullName evidence="5">PepSY domain-containing protein</fullName>
    </recommendedName>
</protein>
<proteinExistence type="predicted"/>
<feature type="chain" id="PRO_5046755030" description="PepSY domain-containing protein" evidence="2">
    <location>
        <begin position="20"/>
        <end position="115"/>
    </location>
</feature>
<reference evidence="4" key="1">
    <citation type="journal article" date="2019" name="Int. J. Syst. Evol. Microbiol.">
        <title>The Global Catalogue of Microorganisms (GCM) 10K type strain sequencing project: providing services to taxonomists for standard genome sequencing and annotation.</title>
        <authorList>
            <consortium name="The Broad Institute Genomics Platform"/>
            <consortium name="The Broad Institute Genome Sequencing Center for Infectious Disease"/>
            <person name="Wu L."/>
            <person name="Ma J."/>
        </authorList>
    </citation>
    <scope>NUCLEOTIDE SEQUENCE [LARGE SCALE GENOMIC DNA]</scope>
    <source>
        <strain evidence="4">KCTC 42498</strain>
    </source>
</reference>
<evidence type="ECO:0000256" key="1">
    <source>
        <dbReference type="SAM" id="MobiDB-lite"/>
    </source>
</evidence>
<dbReference type="RefSeq" id="WP_377511914.1">
    <property type="nucleotide sequence ID" value="NZ_JBHULU010000029.1"/>
</dbReference>
<evidence type="ECO:0000256" key="2">
    <source>
        <dbReference type="SAM" id="SignalP"/>
    </source>
</evidence>
<comment type="caution">
    <text evidence="3">The sequence shown here is derived from an EMBL/GenBank/DDBJ whole genome shotgun (WGS) entry which is preliminary data.</text>
</comment>
<organism evidence="3 4">
    <name type="scientific">Pontibacter locisalis</name>
    <dbReference type="NCBI Taxonomy" id="1719035"/>
    <lineage>
        <taxon>Bacteria</taxon>
        <taxon>Pseudomonadati</taxon>
        <taxon>Bacteroidota</taxon>
        <taxon>Cytophagia</taxon>
        <taxon>Cytophagales</taxon>
        <taxon>Hymenobacteraceae</taxon>
        <taxon>Pontibacter</taxon>
    </lineage>
</organism>
<gene>
    <name evidence="3" type="ORF">ACFSRY_19115</name>
</gene>
<dbReference type="PROSITE" id="PS51257">
    <property type="entry name" value="PROKAR_LIPOPROTEIN"/>
    <property type="match status" value="1"/>
</dbReference>
<evidence type="ECO:0000313" key="3">
    <source>
        <dbReference type="EMBL" id="MFD2515991.1"/>
    </source>
</evidence>
<keyword evidence="4" id="KW-1185">Reference proteome</keyword>
<sequence>MKRFPFLMTLLLFAITLSGCDKCEGEKPRARITNNGTGDASVQIKTSGGSTENLNNVPTGSTSEYRNYDAGHIVYTVTVDKVEYVEEVHMSECYEYDIVIDSSNNIVTTQKDRND</sequence>
<feature type="region of interest" description="Disordered" evidence="1">
    <location>
        <begin position="34"/>
        <end position="60"/>
    </location>
</feature>